<proteinExistence type="predicted"/>
<comment type="caution">
    <text evidence="2">The sequence shown here is derived from an EMBL/GenBank/DDBJ whole genome shotgun (WGS) entry which is preliminary data.</text>
</comment>
<dbReference type="AlphaFoldDB" id="A0A7J7N420"/>
<reference evidence="2 3" key="1">
    <citation type="journal article" date="2020" name="IScience">
        <title>Genome Sequencing of the Endangered Kingdonia uniflora (Circaeasteraceae, Ranunculales) Reveals Potential Mechanisms of Evolutionary Specialization.</title>
        <authorList>
            <person name="Sun Y."/>
            <person name="Deng T."/>
            <person name="Zhang A."/>
            <person name="Moore M.J."/>
            <person name="Landis J.B."/>
            <person name="Lin N."/>
            <person name="Zhang H."/>
            <person name="Zhang X."/>
            <person name="Huang J."/>
            <person name="Zhang X."/>
            <person name="Sun H."/>
            <person name="Wang H."/>
        </authorList>
    </citation>
    <scope>NUCLEOTIDE SEQUENCE [LARGE SCALE GENOMIC DNA]</scope>
    <source>
        <strain evidence="2">TB1705</strain>
        <tissue evidence="2">Leaf</tissue>
    </source>
</reference>
<sequence>MVVAEVAKTDIVFFNQEEVVGETYKASADQTTVVSIEEQTLEVEKTKDEASQTKKSKEEVEHNKEEVFEGKDDDDGNSQNKPDPEQVINVYIKALIKYFDTQHRAHPEKERIVLADIFVCQYIGRDFNVWTRNISYPE</sequence>
<keyword evidence="3" id="KW-1185">Reference proteome</keyword>
<organism evidence="2 3">
    <name type="scientific">Kingdonia uniflora</name>
    <dbReference type="NCBI Taxonomy" id="39325"/>
    <lineage>
        <taxon>Eukaryota</taxon>
        <taxon>Viridiplantae</taxon>
        <taxon>Streptophyta</taxon>
        <taxon>Embryophyta</taxon>
        <taxon>Tracheophyta</taxon>
        <taxon>Spermatophyta</taxon>
        <taxon>Magnoliopsida</taxon>
        <taxon>Ranunculales</taxon>
        <taxon>Circaeasteraceae</taxon>
        <taxon>Kingdonia</taxon>
    </lineage>
</organism>
<feature type="compositionally biased region" description="Basic and acidic residues" evidence="1">
    <location>
        <begin position="43"/>
        <end position="70"/>
    </location>
</feature>
<gene>
    <name evidence="2" type="ORF">GIB67_008575</name>
</gene>
<feature type="non-terminal residue" evidence="2">
    <location>
        <position position="1"/>
    </location>
</feature>
<protein>
    <submittedName>
        <fullName evidence="2">Uncharacterized protein</fullName>
    </submittedName>
</protein>
<evidence type="ECO:0000313" key="2">
    <source>
        <dbReference type="EMBL" id="KAF6161814.1"/>
    </source>
</evidence>
<accession>A0A7J7N420</accession>
<evidence type="ECO:0000313" key="3">
    <source>
        <dbReference type="Proteomes" id="UP000541444"/>
    </source>
</evidence>
<feature type="region of interest" description="Disordered" evidence="1">
    <location>
        <begin position="43"/>
        <end position="84"/>
    </location>
</feature>
<dbReference type="Proteomes" id="UP000541444">
    <property type="component" value="Unassembled WGS sequence"/>
</dbReference>
<dbReference type="EMBL" id="JACGCM010001096">
    <property type="protein sequence ID" value="KAF6161814.1"/>
    <property type="molecule type" value="Genomic_DNA"/>
</dbReference>
<name>A0A7J7N420_9MAGN</name>
<evidence type="ECO:0000256" key="1">
    <source>
        <dbReference type="SAM" id="MobiDB-lite"/>
    </source>
</evidence>